<accession>A0A6A4SSW4</accession>
<evidence type="ECO:0000256" key="3">
    <source>
        <dbReference type="ARBA" id="ARBA00008054"/>
    </source>
</evidence>
<evidence type="ECO:0000256" key="9">
    <source>
        <dbReference type="ARBA" id="ARBA00022837"/>
    </source>
</evidence>
<reference evidence="23 24" key="1">
    <citation type="submission" date="2019-06" db="EMBL/GenBank/DDBJ databases">
        <title>Draft genomes of female and male turbot (Scophthalmus maximus).</title>
        <authorList>
            <person name="Xu H."/>
            <person name="Xu X.-W."/>
            <person name="Shao C."/>
            <person name="Chen S."/>
        </authorList>
    </citation>
    <scope>NUCLEOTIDE SEQUENCE [LARGE SCALE GENOMIC DNA]</scope>
    <source>
        <strain evidence="23">Ysfricsl-2016a</strain>
        <tissue evidence="23">Blood</tissue>
    </source>
</reference>
<dbReference type="Pfam" id="PF20805">
    <property type="entry name" value="Integrin_A_Ig_2"/>
    <property type="match status" value="1"/>
</dbReference>
<proteinExistence type="inferred from homology"/>
<dbReference type="Pfam" id="PF20806">
    <property type="entry name" value="Integrin_A_Ig_3"/>
    <property type="match status" value="1"/>
</dbReference>
<dbReference type="SUPFAM" id="SSF69318">
    <property type="entry name" value="Integrin alpha N-terminal domain"/>
    <property type="match status" value="1"/>
</dbReference>
<keyword evidence="9" id="KW-0106">Calcium</keyword>
<feature type="compositionally biased region" description="Low complexity" evidence="21">
    <location>
        <begin position="75"/>
        <end position="84"/>
    </location>
</feature>
<dbReference type="PRINTS" id="PR01185">
    <property type="entry name" value="INTEGRINA"/>
</dbReference>
<evidence type="ECO:0000313" key="23">
    <source>
        <dbReference type="EMBL" id="KAF0034121.1"/>
    </source>
</evidence>
<protein>
    <recommendedName>
        <fullName evidence="18">Polyadenylate-binding protein-interacting protein 1</fullName>
    </recommendedName>
</protein>
<dbReference type="Gene3D" id="2.60.40.1530">
    <property type="entry name" value="ntegrin, alpha v. Chain A, domain 4"/>
    <property type="match status" value="1"/>
</dbReference>
<dbReference type="GO" id="GO:0005178">
    <property type="term" value="F:integrin binding"/>
    <property type="evidence" value="ECO:0007669"/>
    <property type="project" value="TreeGrafter"/>
</dbReference>
<gene>
    <name evidence="23" type="ORF">F2P81_014187</name>
</gene>
<organism evidence="23 24">
    <name type="scientific">Scophthalmus maximus</name>
    <name type="common">Turbot</name>
    <name type="synonym">Psetta maxima</name>
    <dbReference type="NCBI Taxonomy" id="52904"/>
    <lineage>
        <taxon>Eukaryota</taxon>
        <taxon>Metazoa</taxon>
        <taxon>Chordata</taxon>
        <taxon>Craniata</taxon>
        <taxon>Vertebrata</taxon>
        <taxon>Euteleostomi</taxon>
        <taxon>Actinopterygii</taxon>
        <taxon>Neopterygii</taxon>
        <taxon>Teleostei</taxon>
        <taxon>Neoteleostei</taxon>
        <taxon>Acanthomorphata</taxon>
        <taxon>Carangaria</taxon>
        <taxon>Pleuronectiformes</taxon>
        <taxon>Pleuronectoidei</taxon>
        <taxon>Scophthalmidae</taxon>
        <taxon>Scophthalmus</taxon>
    </lineage>
</organism>
<evidence type="ECO:0000256" key="19">
    <source>
        <dbReference type="PROSITE-ProRule" id="PRU00803"/>
    </source>
</evidence>
<evidence type="ECO:0000256" key="6">
    <source>
        <dbReference type="ARBA" id="ARBA00022723"/>
    </source>
</evidence>
<evidence type="ECO:0000256" key="13">
    <source>
        <dbReference type="ARBA" id="ARBA00023037"/>
    </source>
</evidence>
<dbReference type="CDD" id="cd01469">
    <property type="entry name" value="vWA_integrins_alpha_subunit"/>
    <property type="match status" value="1"/>
</dbReference>
<evidence type="ECO:0000256" key="10">
    <source>
        <dbReference type="ARBA" id="ARBA00022845"/>
    </source>
</evidence>
<evidence type="ECO:0000256" key="5">
    <source>
        <dbReference type="ARBA" id="ARBA00022692"/>
    </source>
</evidence>
<evidence type="ECO:0000256" key="20">
    <source>
        <dbReference type="RuleBase" id="RU003762"/>
    </source>
</evidence>
<dbReference type="Gene3D" id="3.40.50.410">
    <property type="entry name" value="von Willebrand factor, type A domain"/>
    <property type="match status" value="1"/>
</dbReference>
<keyword evidence="8" id="KW-0677">Repeat</keyword>
<sequence length="1668" mass="182074">MNQNFDRAPGAGRTHSLPADPGFVATGPPGGDGQGAPLFNQREPLRQPRSLPPFSENSGDAAGEDCKRQSRPQQSANANSMSASRGCHDVDSLVKSSKLSASAPEFVPSGISPYEDTAIYDDSDSCYSEINLDEMVKEFLHHLNSSPGTFESDIEYMTGILNSCVTTDELLQDLVELIYKESTAIPNFSYTGARLCNYLSKHLAVSPPSGNFRQLLLKRCRTEYEERDVAVRGDPERQKKFHCFVLFLGELYLHLEIKSAKGPPSRAQILLTALKDMMISLFSNPVDSNLICAVKLLKLTGSILDDTWKERGQSHMEELIQRIETIVLDATCSRDVRQMLLKLVELRSSDWGRVRAAPAASNATPDNDPNYFMNEPTFYTEDGTPFTAADPEYAEKYQEILDRQDYFDEFSGENGNEDHNFDKCVGGGGSIYAHTHGIKTTMEFFWGNICLVVTLIIVDSVGQSRCFNVGTAGAKVFSGPAAEEFGYTVLQTTNHQGKWLLVGAPWSGYSRNTKGDVYKCPVTGSRTSCDKLNLQDSVSIPDVRNVNDNMRLGLTLTRMPGVNDLMMCGPLWGQLCGTQDFYPGICAKLSPLFAPQPAFSPAVQTCGGPMDIVIVLDGSNSIYPWEPMNHFLQKLIPALDIGPKNTQVSVIQYAVDPQFEFRLNEYKTKDEVMAAASAITQMYGHSTNTFHAIQYASQWGFNQKNGARPGAAKVMVVVTDGESHDMAFRDTVIEECERDGITRFGIAVLGYYTRNNIDTENLIKEIKSIASLPTEKFFFNVSEEAALSTITGALGNRIFNIEGTGKGGDNFKMEMSQVGFSAHYSSQQDVMMLGAVGAYAWSGTVVHQKGSKVDIFPFSAFEGALQDRNHSSLLGYAVTTLNDGSTLYFVAGAPRSNHSGQVIVYTVNAHKQTAIIDSERGKQIGSYFGSILCSLDVDKDGVTDLLLVGAPMFMSELKREEGRVYLFSVTKGILNEQGFLDGPSPTEDARFGMAISAIPDLNLDGFNDVVVGAPLEDKQKGAIYIYNGEKKTLNKQFSQRISGSKLDPQLQYFGRSLDSYKDLNGDTLPDISVGAYGKVVQLWSRGVASVTATASFNPDKINIFNKPCNVNGRKLSCFNANLCFRSSFRPASPVGPVDVSYTLTLDADLQASRVTSRGLFTKNNERLLTENAQVSSTPLCRDYQVYVQETPDFVNSLSLKVEIEQSSANANPVLDKFSPSAAQFFIPFTKDCGADDVCISDLVLSVKTDTKASSSAPVLVSANDRELSFEVVVRNKKENAYNSRVSATFSSNLYYSSVSPVTDSVKCTSTQTQTVTCLVGYPALKKNDEVKFQINFEYSLDQLQNRADVKFEAKSDGKEERPADNNVDISIPVQYDAGIVLSRQSNINFYVANSTGAVVTTLKTLDDIGPEFNFTVKVSTGNFLVNLLYLTIAVPVASKGGNQLLYVSKVETQAGGSVSCDSSSLVDPLKIGVKDHRVSFSEESFRGTEKLDCTSAKCESLKCILKDTKVQSDYFVTVRTRIWSGTFISATYQSVELTSSVDVETSDPDLLVIGLKQLPVVVTVSKPGEKGDVPVGVIAGSVIGGLLLLALAVGLLWKDAETPLSPGRFSLVHMALSPHGTSKSSSWELLVAAGEEREVPGALHARHEQGGVLSEWEAGDVLDRGGRP</sequence>
<feature type="repeat" description="FG-GAP" evidence="19">
    <location>
        <begin position="1039"/>
        <end position="1099"/>
    </location>
</feature>
<evidence type="ECO:0000256" key="14">
    <source>
        <dbReference type="ARBA" id="ARBA00023136"/>
    </source>
</evidence>
<dbReference type="InterPro" id="IPR013519">
    <property type="entry name" value="Int_alpha_beta-p"/>
</dbReference>
<dbReference type="GO" id="GO:0007160">
    <property type="term" value="P:cell-matrix adhesion"/>
    <property type="evidence" value="ECO:0007669"/>
    <property type="project" value="TreeGrafter"/>
</dbReference>
<keyword evidence="15" id="KW-1015">Disulfide bond</keyword>
<dbReference type="Proteomes" id="UP000438429">
    <property type="component" value="Unassembled WGS sequence"/>
</dbReference>
<keyword evidence="6" id="KW-0479">Metal-binding</keyword>
<evidence type="ECO:0000256" key="1">
    <source>
        <dbReference type="ARBA" id="ARBA00004479"/>
    </source>
</evidence>
<dbReference type="Pfam" id="PF08441">
    <property type="entry name" value="Integrin_A_Ig_1"/>
    <property type="match status" value="1"/>
</dbReference>
<evidence type="ECO:0000256" key="18">
    <source>
        <dbReference type="ARBA" id="ARBA00074029"/>
    </source>
</evidence>
<dbReference type="InterPro" id="IPR028994">
    <property type="entry name" value="Integrin_alpha_N"/>
</dbReference>
<dbReference type="Gene3D" id="2.60.40.1460">
    <property type="entry name" value="Integrin domains. Chain A, domain 2"/>
    <property type="match status" value="1"/>
</dbReference>
<evidence type="ECO:0000256" key="11">
    <source>
        <dbReference type="ARBA" id="ARBA00022889"/>
    </source>
</evidence>
<dbReference type="EMBL" id="VEVO01000012">
    <property type="protein sequence ID" value="KAF0034121.1"/>
    <property type="molecule type" value="Genomic_DNA"/>
</dbReference>
<dbReference type="InterPro" id="IPR000413">
    <property type="entry name" value="Integrin_alpha"/>
</dbReference>
<feature type="domain" description="VWFA" evidence="22">
    <location>
        <begin position="611"/>
        <end position="794"/>
    </location>
</feature>
<dbReference type="PRINTS" id="PR00453">
    <property type="entry name" value="VWFADOMAIN"/>
</dbReference>
<feature type="region of interest" description="Disordered" evidence="21">
    <location>
        <begin position="1"/>
        <end position="86"/>
    </location>
</feature>
<dbReference type="GO" id="GO:0006417">
    <property type="term" value="P:regulation of translation"/>
    <property type="evidence" value="ECO:0007669"/>
    <property type="project" value="UniProtKB-KW"/>
</dbReference>
<dbReference type="Pfam" id="PF00092">
    <property type="entry name" value="VWA"/>
    <property type="match status" value="1"/>
</dbReference>
<evidence type="ECO:0000256" key="8">
    <source>
        <dbReference type="ARBA" id="ARBA00022737"/>
    </source>
</evidence>
<dbReference type="InterPro" id="IPR048285">
    <property type="entry name" value="Integrin_alpha_Ig-like_2"/>
</dbReference>
<evidence type="ECO:0000256" key="15">
    <source>
        <dbReference type="ARBA" id="ARBA00023157"/>
    </source>
</evidence>
<dbReference type="PANTHER" id="PTHR23220:SF23">
    <property type="entry name" value="INTEGRIN ALPHA-2"/>
    <property type="match status" value="1"/>
</dbReference>
<dbReference type="Gene3D" id="2.130.10.130">
    <property type="entry name" value="Integrin alpha, N-terminal"/>
    <property type="match status" value="2"/>
</dbReference>
<dbReference type="Pfam" id="PF01839">
    <property type="entry name" value="FG-GAP"/>
    <property type="match status" value="2"/>
</dbReference>
<dbReference type="InterPro" id="IPR013517">
    <property type="entry name" value="FG-GAP"/>
</dbReference>
<comment type="subcellular location">
    <subcellularLocation>
        <location evidence="2">Cytoplasm</location>
    </subcellularLocation>
    <subcellularLocation>
        <location evidence="1 20">Membrane</location>
        <topology evidence="1 20">Single-pass type I membrane protein</topology>
    </subcellularLocation>
</comment>
<dbReference type="GO" id="GO:0003723">
    <property type="term" value="F:RNA binding"/>
    <property type="evidence" value="ECO:0007669"/>
    <property type="project" value="InterPro"/>
</dbReference>
<keyword evidence="10" id="KW-0810">Translation regulation</keyword>
<feature type="repeat" description="FG-GAP" evidence="19">
    <location>
        <begin position="471"/>
        <end position="529"/>
    </location>
</feature>
<dbReference type="GO" id="GO:0009897">
    <property type="term" value="C:external side of plasma membrane"/>
    <property type="evidence" value="ECO:0007669"/>
    <property type="project" value="TreeGrafter"/>
</dbReference>
<dbReference type="SMART" id="SM00191">
    <property type="entry name" value="Int_alpha"/>
    <property type="match status" value="5"/>
</dbReference>
<dbReference type="GO" id="GO:0098609">
    <property type="term" value="P:cell-cell adhesion"/>
    <property type="evidence" value="ECO:0007669"/>
    <property type="project" value="TreeGrafter"/>
</dbReference>
<keyword evidence="13 20" id="KW-0401">Integrin</keyword>
<comment type="caution">
    <text evidence="23">The sequence shown here is derived from an EMBL/GenBank/DDBJ whole genome shotgun (WGS) entry which is preliminary data.</text>
</comment>
<keyword evidence="14 20" id="KW-0472">Membrane</keyword>
<keyword evidence="12 20" id="KW-1133">Transmembrane helix</keyword>
<evidence type="ECO:0000313" key="24">
    <source>
        <dbReference type="Proteomes" id="UP000438429"/>
    </source>
</evidence>
<dbReference type="SMART" id="SM00543">
    <property type="entry name" value="MIF4G"/>
    <property type="match status" value="1"/>
</dbReference>
<dbReference type="InterPro" id="IPR003890">
    <property type="entry name" value="MIF4G-like_typ-3"/>
</dbReference>
<feature type="repeat" description="FG-GAP" evidence="19">
    <location>
        <begin position="977"/>
        <end position="1035"/>
    </location>
</feature>
<evidence type="ECO:0000256" key="17">
    <source>
        <dbReference type="ARBA" id="ARBA00023180"/>
    </source>
</evidence>
<comment type="similarity">
    <text evidence="3 20">Belongs to the integrin alpha chain family.</text>
</comment>
<dbReference type="GO" id="GO:0007229">
    <property type="term" value="P:integrin-mediated signaling pathway"/>
    <property type="evidence" value="ECO:0007669"/>
    <property type="project" value="UniProtKB-KW"/>
</dbReference>
<dbReference type="SUPFAM" id="SSF69179">
    <property type="entry name" value="Integrin domains"/>
    <property type="match status" value="3"/>
</dbReference>
<evidence type="ECO:0000256" key="2">
    <source>
        <dbReference type="ARBA" id="ARBA00004496"/>
    </source>
</evidence>
<dbReference type="SMART" id="SM00327">
    <property type="entry name" value="VWA"/>
    <property type="match status" value="1"/>
</dbReference>
<keyword evidence="4" id="KW-0963">Cytoplasm</keyword>
<dbReference type="InterPro" id="IPR016024">
    <property type="entry name" value="ARM-type_fold"/>
</dbReference>
<dbReference type="SUPFAM" id="SSF48371">
    <property type="entry name" value="ARM repeat"/>
    <property type="match status" value="1"/>
</dbReference>
<dbReference type="GO" id="GO:0008305">
    <property type="term" value="C:integrin complex"/>
    <property type="evidence" value="ECO:0007669"/>
    <property type="project" value="InterPro"/>
</dbReference>
<dbReference type="Gene3D" id="2.60.40.1510">
    <property type="entry name" value="ntegrin, alpha v. Chain A, domain 3"/>
    <property type="match status" value="1"/>
</dbReference>
<dbReference type="InterPro" id="IPR002035">
    <property type="entry name" value="VWF_A"/>
</dbReference>
<dbReference type="PROSITE" id="PS51470">
    <property type="entry name" value="FG_GAP"/>
    <property type="match status" value="4"/>
</dbReference>
<evidence type="ECO:0000259" key="22">
    <source>
        <dbReference type="PROSITE" id="PS50234"/>
    </source>
</evidence>
<dbReference type="InterPro" id="IPR036465">
    <property type="entry name" value="vWFA_dom_sf"/>
</dbReference>
<dbReference type="InterPro" id="IPR013649">
    <property type="entry name" value="Integrin_alpha_Ig-like_1"/>
</dbReference>
<feature type="repeat" description="FG-GAP" evidence="19">
    <location>
        <begin position="912"/>
        <end position="976"/>
    </location>
</feature>
<dbReference type="GO" id="GO:0033627">
    <property type="term" value="P:cell adhesion mediated by integrin"/>
    <property type="evidence" value="ECO:0007669"/>
    <property type="project" value="TreeGrafter"/>
</dbReference>
<dbReference type="SUPFAM" id="SSF53300">
    <property type="entry name" value="vWA-like"/>
    <property type="match status" value="1"/>
</dbReference>
<dbReference type="FunFam" id="3.40.50.410:FF:000012">
    <property type="entry name" value="Integrin, alpha 10"/>
    <property type="match status" value="1"/>
</dbReference>
<keyword evidence="11 20" id="KW-0130">Cell adhesion</keyword>
<keyword evidence="7" id="KW-0732">Signal</keyword>
<dbReference type="FunFam" id="1.25.40.180:FF:000016">
    <property type="entry name" value="polyadenylate-binding protein-interacting protein 1 isoform X1"/>
    <property type="match status" value="1"/>
</dbReference>
<evidence type="ECO:0000256" key="16">
    <source>
        <dbReference type="ARBA" id="ARBA00023170"/>
    </source>
</evidence>
<evidence type="ECO:0000256" key="7">
    <source>
        <dbReference type="ARBA" id="ARBA00022729"/>
    </source>
</evidence>
<keyword evidence="5 20" id="KW-0812">Transmembrane</keyword>
<feature type="transmembrane region" description="Helical" evidence="20">
    <location>
        <begin position="1575"/>
        <end position="1597"/>
    </location>
</feature>
<evidence type="ECO:0000256" key="4">
    <source>
        <dbReference type="ARBA" id="ARBA00022490"/>
    </source>
</evidence>
<evidence type="ECO:0000256" key="12">
    <source>
        <dbReference type="ARBA" id="ARBA00022989"/>
    </source>
</evidence>
<dbReference type="PROSITE" id="PS50234">
    <property type="entry name" value="VWFA"/>
    <property type="match status" value="1"/>
</dbReference>
<dbReference type="Pfam" id="PF02854">
    <property type="entry name" value="MIF4G"/>
    <property type="match status" value="1"/>
</dbReference>
<name>A0A6A4SSW4_SCOMX</name>
<keyword evidence="17" id="KW-0325">Glycoprotein</keyword>
<evidence type="ECO:0000256" key="21">
    <source>
        <dbReference type="SAM" id="MobiDB-lite"/>
    </source>
</evidence>
<dbReference type="InterPro" id="IPR048286">
    <property type="entry name" value="Integrin_alpha_Ig-like_3"/>
</dbReference>
<keyword evidence="16 20" id="KW-0675">Receptor</keyword>
<dbReference type="PANTHER" id="PTHR23220">
    <property type="entry name" value="INTEGRIN ALPHA"/>
    <property type="match status" value="1"/>
</dbReference>
<dbReference type="Gene3D" id="1.25.40.180">
    <property type="match status" value="1"/>
</dbReference>
<dbReference type="Gene3D" id="1.20.5.930">
    <property type="entry name" value="Bicelle-embedded integrin alpha(iib) transmembrane segment"/>
    <property type="match status" value="1"/>
</dbReference>
<dbReference type="GO" id="GO:0005737">
    <property type="term" value="C:cytoplasm"/>
    <property type="evidence" value="ECO:0007669"/>
    <property type="project" value="UniProtKB-SubCell"/>
</dbReference>
<dbReference type="InterPro" id="IPR032695">
    <property type="entry name" value="Integrin_dom_sf"/>
</dbReference>
<dbReference type="GO" id="GO:0046872">
    <property type="term" value="F:metal ion binding"/>
    <property type="evidence" value="ECO:0007669"/>
    <property type="project" value="UniProtKB-KW"/>
</dbReference>